<name>A0A266QCS4_9GAMM</name>
<organism evidence="7 8">
    <name type="scientific">Cellvibrio mixtus</name>
    <dbReference type="NCBI Taxonomy" id="39650"/>
    <lineage>
        <taxon>Bacteria</taxon>
        <taxon>Pseudomonadati</taxon>
        <taxon>Pseudomonadota</taxon>
        <taxon>Gammaproteobacteria</taxon>
        <taxon>Cellvibrionales</taxon>
        <taxon>Cellvibrionaceae</taxon>
        <taxon>Cellvibrio</taxon>
    </lineage>
</organism>
<reference evidence="8" key="1">
    <citation type="submission" date="2017-05" db="EMBL/GenBank/DDBJ databases">
        <authorList>
            <person name="Barney B.M."/>
        </authorList>
    </citation>
    <scope>NUCLEOTIDE SEQUENCE [LARGE SCALE GENOMIC DNA]</scope>
    <source>
        <strain evidence="8">PSBB022</strain>
    </source>
</reference>
<dbReference type="Pfam" id="PF04138">
    <property type="entry name" value="GtrA_DPMS_TM"/>
    <property type="match status" value="1"/>
</dbReference>
<evidence type="ECO:0000256" key="4">
    <source>
        <dbReference type="ARBA" id="ARBA00023136"/>
    </source>
</evidence>
<dbReference type="GO" id="GO:0016020">
    <property type="term" value="C:membrane"/>
    <property type="evidence" value="ECO:0007669"/>
    <property type="project" value="UniProtKB-SubCell"/>
</dbReference>
<dbReference type="EMBL" id="NHNI01000001">
    <property type="protein sequence ID" value="OZY87672.1"/>
    <property type="molecule type" value="Genomic_DNA"/>
</dbReference>
<comment type="caution">
    <text evidence="7">The sequence shown here is derived from an EMBL/GenBank/DDBJ whole genome shotgun (WGS) entry which is preliminary data.</text>
</comment>
<sequence>MKSRLVQIKVFTLIQIIKIHREKILFIASGGVQYLLDIGLFVILVFAIGNNMHINVVSRFGAGIAGFYINGYIVFKSLKGQSLPQIAKAALRFILLLGFMTIISSVLLSFFVNLSSLYFILAKGIIEIVLAILSFFIQKYVVYSFSAKKTQHF</sequence>
<keyword evidence="8" id="KW-1185">Reference proteome</keyword>
<accession>A0A266QCS4</accession>
<evidence type="ECO:0000313" key="8">
    <source>
        <dbReference type="Proteomes" id="UP000216101"/>
    </source>
</evidence>
<evidence type="ECO:0000256" key="5">
    <source>
        <dbReference type="SAM" id="Phobius"/>
    </source>
</evidence>
<dbReference type="AlphaFoldDB" id="A0A266QCS4"/>
<feature type="transmembrane region" description="Helical" evidence="5">
    <location>
        <begin position="90"/>
        <end position="111"/>
    </location>
</feature>
<feature type="transmembrane region" description="Helical" evidence="5">
    <location>
        <begin position="60"/>
        <end position="78"/>
    </location>
</feature>
<evidence type="ECO:0000313" key="7">
    <source>
        <dbReference type="EMBL" id="OZY87672.1"/>
    </source>
</evidence>
<evidence type="ECO:0000256" key="1">
    <source>
        <dbReference type="ARBA" id="ARBA00004141"/>
    </source>
</evidence>
<proteinExistence type="predicted"/>
<gene>
    <name evidence="7" type="ORF">CBP51_12120</name>
</gene>
<keyword evidence="3 5" id="KW-1133">Transmembrane helix</keyword>
<evidence type="ECO:0000256" key="2">
    <source>
        <dbReference type="ARBA" id="ARBA00022692"/>
    </source>
</evidence>
<dbReference type="InterPro" id="IPR007267">
    <property type="entry name" value="GtrA_DPMS_TM"/>
</dbReference>
<feature type="domain" description="GtrA/DPMS transmembrane" evidence="6">
    <location>
        <begin position="26"/>
        <end position="142"/>
    </location>
</feature>
<feature type="transmembrane region" description="Helical" evidence="5">
    <location>
        <begin position="117"/>
        <end position="137"/>
    </location>
</feature>
<keyword evidence="2 5" id="KW-0812">Transmembrane</keyword>
<comment type="subcellular location">
    <subcellularLocation>
        <location evidence="1">Membrane</location>
        <topology evidence="1">Multi-pass membrane protein</topology>
    </subcellularLocation>
</comment>
<evidence type="ECO:0000259" key="6">
    <source>
        <dbReference type="Pfam" id="PF04138"/>
    </source>
</evidence>
<keyword evidence="4 5" id="KW-0472">Membrane</keyword>
<dbReference type="Proteomes" id="UP000216101">
    <property type="component" value="Unassembled WGS sequence"/>
</dbReference>
<feature type="transmembrane region" description="Helical" evidence="5">
    <location>
        <begin position="24"/>
        <end position="48"/>
    </location>
</feature>
<evidence type="ECO:0000256" key="3">
    <source>
        <dbReference type="ARBA" id="ARBA00022989"/>
    </source>
</evidence>
<dbReference type="GO" id="GO:0000271">
    <property type="term" value="P:polysaccharide biosynthetic process"/>
    <property type="evidence" value="ECO:0007669"/>
    <property type="project" value="InterPro"/>
</dbReference>
<protein>
    <recommendedName>
        <fullName evidence="6">GtrA/DPMS transmembrane domain-containing protein</fullName>
    </recommendedName>
</protein>